<evidence type="ECO:0000313" key="3">
    <source>
        <dbReference type="Proteomes" id="UP000823615"/>
    </source>
</evidence>
<sequence length="232" mass="25193">MKKNIAALLLSLLVLSSCQVTENLEIASDGAGNSVTEIHVEDFFITVLSDFSEFLPESDTSIMDGAIDGYIKSLENASAVSNPEWESLGGNNYKVEFSFASIASLLSDMGAENQSIFTLTDNSIAFSLDINNYPELKSIVPFLADPNFEVYGPEYNQGMSEADYLDMIYFLLGEEGPEAVTNGTVEVLLTVPGTITETKGCTAINGNTASFEFPIIDFLLLNTPLSFSIVWQ</sequence>
<gene>
    <name evidence="2" type="ORF">IAA97_06320</name>
</gene>
<keyword evidence="1" id="KW-0732">Signal</keyword>
<dbReference type="EMBL" id="JADIMT010000071">
    <property type="protein sequence ID" value="MBO8436577.1"/>
    <property type="molecule type" value="Genomic_DNA"/>
</dbReference>
<dbReference type="Proteomes" id="UP000823615">
    <property type="component" value="Unassembled WGS sequence"/>
</dbReference>
<dbReference type="AlphaFoldDB" id="A0A9D9DZ76"/>
<reference evidence="2" key="1">
    <citation type="submission" date="2020-10" db="EMBL/GenBank/DDBJ databases">
        <authorList>
            <person name="Gilroy R."/>
        </authorList>
    </citation>
    <scope>NUCLEOTIDE SEQUENCE</scope>
    <source>
        <strain evidence="2">7293</strain>
    </source>
</reference>
<feature type="signal peptide" evidence="1">
    <location>
        <begin position="1"/>
        <end position="22"/>
    </location>
</feature>
<name>A0A9D9DZ76_9SPIO</name>
<evidence type="ECO:0000313" key="2">
    <source>
        <dbReference type="EMBL" id="MBO8436577.1"/>
    </source>
</evidence>
<protein>
    <submittedName>
        <fullName evidence="2">Uncharacterized protein</fullName>
    </submittedName>
</protein>
<dbReference type="PROSITE" id="PS51257">
    <property type="entry name" value="PROKAR_LIPOPROTEIN"/>
    <property type="match status" value="1"/>
</dbReference>
<organism evidence="2 3">
    <name type="scientific">Candidatus Ornithospirochaeta stercoripullorum</name>
    <dbReference type="NCBI Taxonomy" id="2840899"/>
    <lineage>
        <taxon>Bacteria</taxon>
        <taxon>Pseudomonadati</taxon>
        <taxon>Spirochaetota</taxon>
        <taxon>Spirochaetia</taxon>
        <taxon>Spirochaetales</taxon>
        <taxon>Spirochaetaceae</taxon>
        <taxon>Spirochaetaceae incertae sedis</taxon>
        <taxon>Candidatus Ornithospirochaeta</taxon>
    </lineage>
</organism>
<proteinExistence type="predicted"/>
<comment type="caution">
    <text evidence="2">The sequence shown here is derived from an EMBL/GenBank/DDBJ whole genome shotgun (WGS) entry which is preliminary data.</text>
</comment>
<accession>A0A9D9DZ76</accession>
<feature type="chain" id="PRO_5039020951" evidence="1">
    <location>
        <begin position="23"/>
        <end position="232"/>
    </location>
</feature>
<reference evidence="2" key="2">
    <citation type="journal article" date="2021" name="PeerJ">
        <title>Extensive microbial diversity within the chicken gut microbiome revealed by metagenomics and culture.</title>
        <authorList>
            <person name="Gilroy R."/>
            <person name="Ravi A."/>
            <person name="Getino M."/>
            <person name="Pursley I."/>
            <person name="Horton D.L."/>
            <person name="Alikhan N.F."/>
            <person name="Baker D."/>
            <person name="Gharbi K."/>
            <person name="Hall N."/>
            <person name="Watson M."/>
            <person name="Adriaenssens E.M."/>
            <person name="Foster-Nyarko E."/>
            <person name="Jarju S."/>
            <person name="Secka A."/>
            <person name="Antonio M."/>
            <person name="Oren A."/>
            <person name="Chaudhuri R.R."/>
            <person name="La Ragione R."/>
            <person name="Hildebrand F."/>
            <person name="Pallen M.J."/>
        </authorList>
    </citation>
    <scope>NUCLEOTIDE SEQUENCE</scope>
    <source>
        <strain evidence="2">7293</strain>
    </source>
</reference>
<evidence type="ECO:0000256" key="1">
    <source>
        <dbReference type="SAM" id="SignalP"/>
    </source>
</evidence>